<organism evidence="1 2">
    <name type="scientific">Clostridioides difficile</name>
    <name type="common">Peptoclostridium difficile</name>
    <dbReference type="NCBI Taxonomy" id="1496"/>
    <lineage>
        <taxon>Bacteria</taxon>
        <taxon>Bacillati</taxon>
        <taxon>Bacillota</taxon>
        <taxon>Clostridia</taxon>
        <taxon>Peptostreptococcales</taxon>
        <taxon>Peptostreptococcaceae</taxon>
        <taxon>Clostridioides</taxon>
    </lineage>
</organism>
<reference evidence="1" key="2">
    <citation type="submission" date="2021-06" db="EMBL/GenBank/DDBJ databases">
        <authorList>
            <consortium name="NCBI Pathogen Detection Project"/>
        </authorList>
    </citation>
    <scope>NUCLEOTIDE SEQUENCE</scope>
    <source>
        <strain evidence="1">HN1000</strain>
    </source>
</reference>
<name>A0AAN6A5T3_CLODI</name>
<gene>
    <name evidence="1" type="ORF">KRM00_002055</name>
</gene>
<evidence type="ECO:0000313" key="2">
    <source>
        <dbReference type="Proteomes" id="UP000878956"/>
    </source>
</evidence>
<evidence type="ECO:0000313" key="1">
    <source>
        <dbReference type="EMBL" id="HBH1542569.1"/>
    </source>
</evidence>
<sequence length="101" mass="12073">MFSYNIYVVINKIEGDVFLKSNCMDQLEFNFFQNFVDFYNQEDLIEIELSSFYSIKKSFDEDYYEQCKVIKGGEGLNNIKKLIEDINSNIAKAKKIIFYWE</sequence>
<comment type="caution">
    <text evidence="1">The sequence shown here is derived from an EMBL/GenBank/DDBJ whole genome shotgun (WGS) entry which is preliminary data.</text>
</comment>
<dbReference type="EMBL" id="DAEPXK010000019">
    <property type="protein sequence ID" value="HBH1542569.1"/>
    <property type="molecule type" value="Genomic_DNA"/>
</dbReference>
<reference evidence="1" key="1">
    <citation type="journal article" date="2018" name="Genome Biol.">
        <title>SKESA: strategic k-mer extension for scrupulous assemblies.</title>
        <authorList>
            <person name="Souvorov A."/>
            <person name="Agarwala R."/>
            <person name="Lipman D.J."/>
        </authorList>
    </citation>
    <scope>NUCLEOTIDE SEQUENCE</scope>
    <source>
        <strain evidence="1">HN1000</strain>
    </source>
</reference>
<dbReference type="Proteomes" id="UP000878956">
    <property type="component" value="Unassembled WGS sequence"/>
</dbReference>
<proteinExistence type="predicted"/>
<accession>A0AAN6A5T3</accession>
<dbReference type="RefSeq" id="WP_009899496.1">
    <property type="nucleotide sequence ID" value="NZ_FUQT01000003.1"/>
</dbReference>
<dbReference type="AlphaFoldDB" id="A0AAN6A5T3"/>
<protein>
    <submittedName>
        <fullName evidence="1">Uncharacterized protein</fullName>
    </submittedName>
</protein>